<evidence type="ECO:0000313" key="2">
    <source>
        <dbReference type="Proteomes" id="UP000694892"/>
    </source>
</evidence>
<evidence type="ECO:0000313" key="1">
    <source>
        <dbReference type="EMBL" id="OCT76107.1"/>
    </source>
</evidence>
<name>A0A974CNJ1_XENLA</name>
<reference evidence="2" key="1">
    <citation type="journal article" date="2016" name="Nature">
        <title>Genome evolution in the allotetraploid frog Xenopus laevis.</title>
        <authorList>
            <person name="Session A.M."/>
            <person name="Uno Y."/>
            <person name="Kwon T."/>
            <person name="Chapman J.A."/>
            <person name="Toyoda A."/>
            <person name="Takahashi S."/>
            <person name="Fukui A."/>
            <person name="Hikosaka A."/>
            <person name="Suzuki A."/>
            <person name="Kondo M."/>
            <person name="van Heeringen S.J."/>
            <person name="Quigley I."/>
            <person name="Heinz S."/>
            <person name="Ogino H."/>
            <person name="Ochi H."/>
            <person name="Hellsten U."/>
            <person name="Lyons J.B."/>
            <person name="Simakov O."/>
            <person name="Putnam N."/>
            <person name="Stites J."/>
            <person name="Kuroki Y."/>
            <person name="Tanaka T."/>
            <person name="Michiue T."/>
            <person name="Watanabe M."/>
            <person name="Bogdanovic O."/>
            <person name="Lister R."/>
            <person name="Georgiou G."/>
            <person name="Paranjpe S.S."/>
            <person name="van Kruijsbergen I."/>
            <person name="Shu S."/>
            <person name="Carlson J."/>
            <person name="Kinoshita T."/>
            <person name="Ohta Y."/>
            <person name="Mawaribuchi S."/>
            <person name="Jenkins J."/>
            <person name="Grimwood J."/>
            <person name="Schmutz J."/>
            <person name="Mitros T."/>
            <person name="Mozaffari S.V."/>
            <person name="Suzuki Y."/>
            <person name="Haramoto Y."/>
            <person name="Yamamoto T.S."/>
            <person name="Takagi C."/>
            <person name="Heald R."/>
            <person name="Miller K."/>
            <person name="Haudenschild C."/>
            <person name="Kitzman J."/>
            <person name="Nakayama T."/>
            <person name="Izutsu Y."/>
            <person name="Robert J."/>
            <person name="Fortriede J."/>
            <person name="Burns K."/>
            <person name="Lotay V."/>
            <person name="Karimi K."/>
            <person name="Yasuoka Y."/>
            <person name="Dichmann D.S."/>
            <person name="Flajnik M.F."/>
            <person name="Houston D.W."/>
            <person name="Shendure J."/>
            <person name="DuPasquier L."/>
            <person name="Vize P.D."/>
            <person name="Zorn A.M."/>
            <person name="Ito M."/>
            <person name="Marcotte E.M."/>
            <person name="Wallingford J.B."/>
            <person name="Ito Y."/>
            <person name="Asashima M."/>
            <person name="Ueno N."/>
            <person name="Matsuda Y."/>
            <person name="Veenstra G.J."/>
            <person name="Fujiyama A."/>
            <person name="Harland R.M."/>
            <person name="Taira M."/>
            <person name="Rokhsar D.S."/>
        </authorList>
    </citation>
    <scope>NUCLEOTIDE SEQUENCE [LARGE SCALE GENOMIC DNA]</scope>
    <source>
        <strain evidence="2">J</strain>
    </source>
</reference>
<gene>
    <name evidence="1" type="ORF">XELAEV_18031295mg</name>
</gene>
<dbReference type="Proteomes" id="UP000694892">
    <property type="component" value="Chromosome 6L"/>
</dbReference>
<accession>A0A974CNJ1</accession>
<dbReference type="EMBL" id="CM004476">
    <property type="protein sequence ID" value="OCT76107.1"/>
    <property type="molecule type" value="Genomic_DNA"/>
</dbReference>
<protein>
    <submittedName>
        <fullName evidence="1">Uncharacterized protein</fullName>
    </submittedName>
</protein>
<organism evidence="1 2">
    <name type="scientific">Xenopus laevis</name>
    <name type="common">African clawed frog</name>
    <dbReference type="NCBI Taxonomy" id="8355"/>
    <lineage>
        <taxon>Eukaryota</taxon>
        <taxon>Metazoa</taxon>
        <taxon>Chordata</taxon>
        <taxon>Craniata</taxon>
        <taxon>Vertebrata</taxon>
        <taxon>Euteleostomi</taxon>
        <taxon>Amphibia</taxon>
        <taxon>Batrachia</taxon>
        <taxon>Anura</taxon>
        <taxon>Pipoidea</taxon>
        <taxon>Pipidae</taxon>
        <taxon>Xenopodinae</taxon>
        <taxon>Xenopus</taxon>
        <taxon>Xenopus</taxon>
    </lineage>
</organism>
<sequence>MTAIINVANLCNTCLMYFHLTLLFQHRVQGAGKRFLVSVTTGTGCLAVYYHHAVDSSLQSKFGHWQ</sequence>
<dbReference type="AlphaFoldDB" id="A0A974CNJ1"/>
<proteinExistence type="predicted"/>